<protein>
    <submittedName>
        <fullName evidence="1">Uncharacterized protein</fullName>
    </submittedName>
</protein>
<comment type="caution">
    <text evidence="1">The sequence shown here is derived from an EMBL/GenBank/DDBJ whole genome shotgun (WGS) entry which is preliminary data.</text>
</comment>
<name>A0A0F9IMK8_9ZZZZ</name>
<sequence>MPDTLVRRFLQKLVLTEGSATEVVIHKPVRIHEFVLDNILDYSTSLPTGTYAGKRWKRRVADGWMLGEYIDDGADDGTLLIRWTPIEVIPRGAKDV</sequence>
<proteinExistence type="predicted"/>
<organism evidence="1">
    <name type="scientific">marine sediment metagenome</name>
    <dbReference type="NCBI Taxonomy" id="412755"/>
    <lineage>
        <taxon>unclassified sequences</taxon>
        <taxon>metagenomes</taxon>
        <taxon>ecological metagenomes</taxon>
    </lineage>
</organism>
<accession>A0A0F9IMK8</accession>
<gene>
    <name evidence="1" type="ORF">LCGC14_1924530</name>
</gene>
<dbReference type="AlphaFoldDB" id="A0A0F9IMK8"/>
<reference evidence="1" key="1">
    <citation type="journal article" date="2015" name="Nature">
        <title>Complex archaea that bridge the gap between prokaryotes and eukaryotes.</title>
        <authorList>
            <person name="Spang A."/>
            <person name="Saw J.H."/>
            <person name="Jorgensen S.L."/>
            <person name="Zaremba-Niedzwiedzka K."/>
            <person name="Martijn J."/>
            <person name="Lind A.E."/>
            <person name="van Eijk R."/>
            <person name="Schleper C."/>
            <person name="Guy L."/>
            <person name="Ettema T.J."/>
        </authorList>
    </citation>
    <scope>NUCLEOTIDE SEQUENCE</scope>
</reference>
<dbReference type="EMBL" id="LAZR01020558">
    <property type="protein sequence ID" value="KKL88457.1"/>
    <property type="molecule type" value="Genomic_DNA"/>
</dbReference>
<evidence type="ECO:0000313" key="1">
    <source>
        <dbReference type="EMBL" id="KKL88457.1"/>
    </source>
</evidence>